<reference evidence="1" key="1">
    <citation type="submission" date="2018-10" db="EMBL/GenBank/DDBJ databases">
        <title>Effector identification in a new, highly contiguous assembly of the strawberry crown rot pathogen Phytophthora cactorum.</title>
        <authorList>
            <person name="Armitage A.D."/>
            <person name="Nellist C.F."/>
            <person name="Bates H."/>
            <person name="Vickerstaff R.J."/>
            <person name="Harrison R.J."/>
        </authorList>
    </citation>
    <scope>NUCLEOTIDE SEQUENCE</scope>
    <source>
        <strain evidence="1">4040</strain>
    </source>
</reference>
<dbReference type="Proteomes" id="UP000736787">
    <property type="component" value="Unassembled WGS sequence"/>
</dbReference>
<sequence>MDVPAQGRVDSVGQYCVFLLTEPLARAKFERRSAALWSDYPPHGRTR</sequence>
<organism evidence="1 2">
    <name type="scientific">Phytophthora cactorum</name>
    <dbReference type="NCBI Taxonomy" id="29920"/>
    <lineage>
        <taxon>Eukaryota</taxon>
        <taxon>Sar</taxon>
        <taxon>Stramenopiles</taxon>
        <taxon>Oomycota</taxon>
        <taxon>Peronosporomycetes</taxon>
        <taxon>Peronosporales</taxon>
        <taxon>Peronosporaceae</taxon>
        <taxon>Phytophthora</taxon>
    </lineage>
</organism>
<accession>A0A8T1EBY0</accession>
<evidence type="ECO:0000313" key="2">
    <source>
        <dbReference type="Proteomes" id="UP000736787"/>
    </source>
</evidence>
<dbReference type="EMBL" id="RCMK01000041">
    <property type="protein sequence ID" value="KAG2952210.1"/>
    <property type="molecule type" value="Genomic_DNA"/>
</dbReference>
<dbReference type="AlphaFoldDB" id="A0A8T1EBY0"/>
<comment type="caution">
    <text evidence="1">The sequence shown here is derived from an EMBL/GenBank/DDBJ whole genome shotgun (WGS) entry which is preliminary data.</text>
</comment>
<name>A0A8T1EBY0_9STRA</name>
<proteinExistence type="predicted"/>
<protein>
    <submittedName>
        <fullName evidence="1">Uncharacterized protein</fullName>
    </submittedName>
</protein>
<evidence type="ECO:0000313" key="1">
    <source>
        <dbReference type="EMBL" id="KAG2952210.1"/>
    </source>
</evidence>
<gene>
    <name evidence="1" type="ORF">PC117_g2994</name>
</gene>